<evidence type="ECO:0000256" key="1">
    <source>
        <dbReference type="SAM" id="Phobius"/>
    </source>
</evidence>
<protein>
    <submittedName>
        <fullName evidence="2">Uncharacterized protein</fullName>
    </submittedName>
</protein>
<dbReference type="AlphaFoldDB" id="A0A1H4LVY0"/>
<dbReference type="STRING" id="57704.SAMN04489793_0710"/>
<keyword evidence="1" id="KW-0812">Transmembrane</keyword>
<sequence>MREDSGVASPGRSIVRPAGVRGRRLPGEIAYVALPVVGAVAAVCAWQVAQLVGRRVCGMAYGVAERVGMNALGVLWVAASVILMATAGALLRGRRRAVRAGGYVALVIFVVGTVALPLLATGVCEGIPPAGRFPGGR</sequence>
<feature type="transmembrane region" description="Helical" evidence="1">
    <location>
        <begin position="69"/>
        <end position="91"/>
    </location>
</feature>
<proteinExistence type="predicted"/>
<name>A0A1H4LVY0_TSUTY</name>
<organism evidence="2 3">
    <name type="scientific">Tsukamurella tyrosinosolvens</name>
    <dbReference type="NCBI Taxonomy" id="57704"/>
    <lineage>
        <taxon>Bacteria</taxon>
        <taxon>Bacillati</taxon>
        <taxon>Actinomycetota</taxon>
        <taxon>Actinomycetes</taxon>
        <taxon>Mycobacteriales</taxon>
        <taxon>Tsukamurellaceae</taxon>
        <taxon>Tsukamurella</taxon>
    </lineage>
</organism>
<keyword evidence="1" id="KW-1133">Transmembrane helix</keyword>
<gene>
    <name evidence="2" type="ORF">SAMN04489793_0710</name>
</gene>
<dbReference type="Proteomes" id="UP000182241">
    <property type="component" value="Unassembled WGS sequence"/>
</dbReference>
<reference evidence="3" key="1">
    <citation type="submission" date="2016-10" db="EMBL/GenBank/DDBJ databases">
        <authorList>
            <person name="Varghese N."/>
            <person name="Submissions S."/>
        </authorList>
    </citation>
    <scope>NUCLEOTIDE SEQUENCE [LARGE SCALE GENOMIC DNA]</scope>
    <source>
        <strain evidence="3">DSM 44234</strain>
    </source>
</reference>
<dbReference type="EMBL" id="FNSA01000003">
    <property type="protein sequence ID" value="SEB74738.1"/>
    <property type="molecule type" value="Genomic_DNA"/>
</dbReference>
<evidence type="ECO:0000313" key="2">
    <source>
        <dbReference type="EMBL" id="SEB74738.1"/>
    </source>
</evidence>
<accession>A0A1H4LVY0</accession>
<keyword evidence="3" id="KW-1185">Reference proteome</keyword>
<keyword evidence="1" id="KW-0472">Membrane</keyword>
<feature type="transmembrane region" description="Helical" evidence="1">
    <location>
        <begin position="103"/>
        <end position="123"/>
    </location>
</feature>
<feature type="transmembrane region" description="Helical" evidence="1">
    <location>
        <begin position="29"/>
        <end position="49"/>
    </location>
</feature>
<evidence type="ECO:0000313" key="3">
    <source>
        <dbReference type="Proteomes" id="UP000182241"/>
    </source>
</evidence>